<feature type="domain" description="CRIB" evidence="9">
    <location>
        <begin position="201"/>
        <end position="214"/>
    </location>
</feature>
<dbReference type="PROSITE" id="PS50229">
    <property type="entry name" value="WH1"/>
    <property type="match status" value="1"/>
</dbReference>
<feature type="region of interest" description="Disordered" evidence="8">
    <location>
        <begin position="267"/>
        <end position="468"/>
    </location>
</feature>
<dbReference type="Pfam" id="PF00568">
    <property type="entry name" value="WH1"/>
    <property type="match status" value="1"/>
</dbReference>
<keyword evidence="6" id="KW-0206">Cytoskeleton</keyword>
<dbReference type="Proteomes" id="UP000838412">
    <property type="component" value="Chromosome 5"/>
</dbReference>
<proteinExistence type="predicted"/>
<keyword evidence="7" id="KW-0539">Nucleus</keyword>
<evidence type="ECO:0000259" key="10">
    <source>
        <dbReference type="PROSITE" id="PS50229"/>
    </source>
</evidence>
<evidence type="ECO:0000256" key="5">
    <source>
        <dbReference type="ARBA" id="ARBA00022737"/>
    </source>
</evidence>
<dbReference type="SMART" id="SM00246">
    <property type="entry name" value="WH2"/>
    <property type="match status" value="2"/>
</dbReference>
<dbReference type="CDD" id="cd00132">
    <property type="entry name" value="CRIB"/>
    <property type="match status" value="1"/>
</dbReference>
<dbReference type="Pfam" id="PF02205">
    <property type="entry name" value="WH2"/>
    <property type="match status" value="2"/>
</dbReference>
<comment type="subcellular location">
    <subcellularLocation>
        <location evidence="2">Cytoplasm</location>
        <location evidence="2">Cytoskeleton</location>
    </subcellularLocation>
    <subcellularLocation>
        <location evidence="1">Nucleus</location>
    </subcellularLocation>
</comment>
<dbReference type="CDD" id="cd01205">
    <property type="entry name" value="EVH1_WASP-like"/>
    <property type="match status" value="1"/>
</dbReference>
<dbReference type="PROSITE" id="PS51082">
    <property type="entry name" value="WH2"/>
    <property type="match status" value="2"/>
</dbReference>
<dbReference type="FunFam" id="2.30.29.30:FF:000130">
    <property type="entry name" value="neural Wiskott-Aldrich syndrome protein"/>
    <property type="match status" value="1"/>
</dbReference>
<feature type="compositionally biased region" description="Basic and acidic residues" evidence="8">
    <location>
        <begin position="180"/>
        <end position="189"/>
    </location>
</feature>
<evidence type="ECO:0000256" key="2">
    <source>
        <dbReference type="ARBA" id="ARBA00004245"/>
    </source>
</evidence>
<evidence type="ECO:0000256" key="4">
    <source>
        <dbReference type="ARBA" id="ARBA00022553"/>
    </source>
</evidence>
<dbReference type="InterPro" id="IPR000095">
    <property type="entry name" value="CRIB_dom"/>
</dbReference>
<evidence type="ECO:0000256" key="7">
    <source>
        <dbReference type="ARBA" id="ARBA00023242"/>
    </source>
</evidence>
<dbReference type="OrthoDB" id="8963340at2759"/>
<keyword evidence="3" id="KW-0963">Cytoplasm</keyword>
<gene>
    <name evidence="12" type="primary">WASL</name>
    <name evidence="12" type="ORF">BLAG_LOCUS20144</name>
</gene>
<feature type="compositionally biased region" description="Polar residues" evidence="8">
    <location>
        <begin position="444"/>
        <end position="458"/>
    </location>
</feature>
<dbReference type="GO" id="GO:0003779">
    <property type="term" value="F:actin binding"/>
    <property type="evidence" value="ECO:0007669"/>
    <property type="project" value="InterPro"/>
</dbReference>
<dbReference type="GO" id="GO:0005634">
    <property type="term" value="C:nucleus"/>
    <property type="evidence" value="ECO:0007669"/>
    <property type="project" value="UniProtKB-SubCell"/>
</dbReference>
<dbReference type="AlphaFoldDB" id="A0A8K0ES22"/>
<feature type="compositionally biased region" description="Acidic residues" evidence="8">
    <location>
        <begin position="489"/>
        <end position="507"/>
    </location>
</feature>
<feature type="compositionally biased region" description="Pro residues" evidence="8">
    <location>
        <begin position="334"/>
        <end position="392"/>
    </location>
</feature>
<evidence type="ECO:0000256" key="8">
    <source>
        <dbReference type="SAM" id="MobiDB-lite"/>
    </source>
</evidence>
<dbReference type="PROSITE" id="PS50108">
    <property type="entry name" value="CRIB"/>
    <property type="match status" value="1"/>
</dbReference>
<feature type="compositionally biased region" description="Pro residues" evidence="8">
    <location>
        <begin position="275"/>
        <end position="327"/>
    </location>
</feature>
<keyword evidence="5" id="KW-0677">Repeat</keyword>
<organism evidence="12 13">
    <name type="scientific">Branchiostoma lanceolatum</name>
    <name type="common">Common lancelet</name>
    <name type="synonym">Amphioxus lanceolatum</name>
    <dbReference type="NCBI Taxonomy" id="7740"/>
    <lineage>
        <taxon>Eukaryota</taxon>
        <taxon>Metazoa</taxon>
        <taxon>Chordata</taxon>
        <taxon>Cephalochordata</taxon>
        <taxon>Leptocardii</taxon>
        <taxon>Amphioxiformes</taxon>
        <taxon>Branchiostomatidae</taxon>
        <taxon>Branchiostoma</taxon>
    </lineage>
</organism>
<evidence type="ECO:0000313" key="13">
    <source>
        <dbReference type="Proteomes" id="UP000838412"/>
    </source>
</evidence>
<dbReference type="FunFam" id="3.90.810.10:FF:000003">
    <property type="entry name" value="Neural Wiskott-Aldrich syndrome protein-like"/>
    <property type="match status" value="1"/>
</dbReference>
<accession>A0A8K0ES22</accession>
<keyword evidence="13" id="KW-1185">Reference proteome</keyword>
<feature type="domain" description="WH2" evidence="11">
    <location>
        <begin position="437"/>
        <end position="454"/>
    </location>
</feature>
<keyword evidence="4" id="KW-0597">Phosphoprotein</keyword>
<reference evidence="12" key="1">
    <citation type="submission" date="2022-01" db="EMBL/GenBank/DDBJ databases">
        <authorList>
            <person name="Braso-Vives M."/>
        </authorList>
    </citation>
    <scope>NUCLEOTIDE SEQUENCE</scope>
</reference>
<evidence type="ECO:0000313" key="12">
    <source>
        <dbReference type="EMBL" id="CAH1266582.1"/>
    </source>
</evidence>
<sequence length="507" mass="54662">MSQQGNRPQNVSSNLLFPAENEQLFNLLGKRCVTLATGVVQVYLALPESRGSWTKRCVGVACFVKDNPKRSYFIRVYDVKKCVLIWEQELYNQFKYNTAMPYFHTFATDDCQAGLNFADEREALRFKRTIEDKIRQKQQKKQEKKRQAPSVPVPTPQHMKVADVKPDPSDNMALSKRKQDKGTLKGDKKKDKKKKLTKADISTPTNFQHISHVGWDPNTGFDMTSMDPDLKSLFEQAGISQDLLKDKETSKFIYDFIEKQGGLEAVKKEFKSISGPPPPPPPSRGGAPPPPPPSRGSAAPPPLPSRNAAAPPPPPLSRELPPPPSPSPHSRSAAPPPPPPISHHRSPGPPPPPAMGGPPPPPPPPPGPGAAVAPPPPPPPPMAGPPPPPPPSSGLGPPLGPPGGSSGRSDLLASIQKGKQLKHVDESQRQAPAASDPRGELLSQIRSGTQLKPVSESDSAPAASDQLDGMAGALARALANRAQAIHSSDDDDDDDDDDFDDDEDEWD</sequence>
<dbReference type="PANTHER" id="PTHR11202">
    <property type="entry name" value="SPROUTY-RELATED, EVH1 DOMAIN-CONTAINING PROTEIN FAMILY MEMBER"/>
    <property type="match status" value="1"/>
</dbReference>
<feature type="region of interest" description="Disordered" evidence="8">
    <location>
        <begin position="481"/>
        <end position="507"/>
    </location>
</feature>
<dbReference type="InterPro" id="IPR011026">
    <property type="entry name" value="WAS_C"/>
</dbReference>
<evidence type="ECO:0000256" key="3">
    <source>
        <dbReference type="ARBA" id="ARBA00022490"/>
    </source>
</evidence>
<evidence type="ECO:0000259" key="9">
    <source>
        <dbReference type="PROSITE" id="PS50108"/>
    </source>
</evidence>
<dbReference type="Pfam" id="PF00786">
    <property type="entry name" value="PBD"/>
    <property type="match status" value="1"/>
</dbReference>
<evidence type="ECO:0000259" key="11">
    <source>
        <dbReference type="PROSITE" id="PS51082"/>
    </source>
</evidence>
<name>A0A8K0ES22_BRALA</name>
<dbReference type="GO" id="GO:0005856">
    <property type="term" value="C:cytoskeleton"/>
    <property type="evidence" value="ECO:0007669"/>
    <property type="project" value="UniProtKB-SubCell"/>
</dbReference>
<feature type="domain" description="WH2" evidence="11">
    <location>
        <begin position="407"/>
        <end position="424"/>
    </location>
</feature>
<protein>
    <submittedName>
        <fullName evidence="12">WASL protein</fullName>
    </submittedName>
</protein>
<dbReference type="InterPro" id="IPR011993">
    <property type="entry name" value="PH-like_dom_sf"/>
</dbReference>
<evidence type="ECO:0000256" key="6">
    <source>
        <dbReference type="ARBA" id="ARBA00023212"/>
    </source>
</evidence>
<dbReference type="Gene3D" id="3.90.810.10">
    <property type="entry name" value="CRIB domain"/>
    <property type="match status" value="2"/>
</dbReference>
<dbReference type="InterPro" id="IPR036936">
    <property type="entry name" value="CRIB_dom_sf"/>
</dbReference>
<feature type="region of interest" description="Disordered" evidence="8">
    <location>
        <begin position="133"/>
        <end position="203"/>
    </location>
</feature>
<dbReference type="PANTHER" id="PTHR11202:SF36">
    <property type="entry name" value="ACTIN NUCLEATION-PROMOTING FACTOR WASL"/>
    <property type="match status" value="1"/>
</dbReference>
<feature type="domain" description="WH1" evidence="10">
    <location>
        <begin position="28"/>
        <end position="137"/>
    </location>
</feature>
<dbReference type="Gene3D" id="2.30.29.30">
    <property type="entry name" value="Pleckstrin-homology domain (PH domain)/Phosphotyrosine-binding domain (PTB)"/>
    <property type="match status" value="1"/>
</dbReference>
<dbReference type="SMART" id="SM00461">
    <property type="entry name" value="WH1"/>
    <property type="match status" value="1"/>
</dbReference>
<dbReference type="InterPro" id="IPR003124">
    <property type="entry name" value="WH2_dom"/>
</dbReference>
<dbReference type="SUPFAM" id="SSF50729">
    <property type="entry name" value="PH domain-like"/>
    <property type="match status" value="1"/>
</dbReference>
<dbReference type="SMART" id="SM00285">
    <property type="entry name" value="PBD"/>
    <property type="match status" value="1"/>
</dbReference>
<dbReference type="InterPro" id="IPR033927">
    <property type="entry name" value="WASPfam_EVH1"/>
</dbReference>
<dbReference type="InterPro" id="IPR000697">
    <property type="entry name" value="WH1/EVH1_dom"/>
</dbReference>
<dbReference type="SUPFAM" id="SSF47912">
    <property type="entry name" value="Wiscott-Aldrich syndrome protein, WASP, C-terminal domain"/>
    <property type="match status" value="2"/>
</dbReference>
<evidence type="ECO:0000256" key="1">
    <source>
        <dbReference type="ARBA" id="ARBA00004123"/>
    </source>
</evidence>
<dbReference type="EMBL" id="OV696690">
    <property type="protein sequence ID" value="CAH1266582.1"/>
    <property type="molecule type" value="Genomic_DNA"/>
</dbReference>
<dbReference type="GO" id="GO:0007015">
    <property type="term" value="P:actin filament organization"/>
    <property type="evidence" value="ECO:0007669"/>
    <property type="project" value="InterPro"/>
</dbReference>